<sequence length="203" mass="22557">MTVVDGSNNRRIFSIGHSNHSWEAFLDLLLDNSITFVVDVRSSPYSRYTPHFNKGPLSQALPPAGIGYLFLGDRLGGHPEGAEFYDLDGRVLYDRLADSAAFQEGIAQLCRTIAVHRLALLCGEEDPSHCHRRLLIARVLSQSGIETLHIRGDGQVQTEAELMALEAMSQHRQMSLFASEDVRPWKSTQSVSPKKVPKNSLKS</sequence>
<gene>
    <name evidence="2" type="ordered locus">Desac_2178</name>
</gene>
<dbReference type="InterPro" id="IPR007438">
    <property type="entry name" value="DUF488"/>
</dbReference>
<dbReference type="PANTHER" id="PTHR39337">
    <property type="entry name" value="BLR5642 PROTEIN"/>
    <property type="match status" value="1"/>
</dbReference>
<protein>
    <recommendedName>
        <fullName evidence="4">DUF488 domain-containing protein</fullName>
    </recommendedName>
</protein>
<name>F2NDE1_DESAR</name>
<dbReference type="RefSeq" id="WP_013707116.1">
    <property type="nucleotide sequence ID" value="NC_015388.1"/>
</dbReference>
<dbReference type="EMBL" id="CP002629">
    <property type="protein sequence ID" value="AEB10007.1"/>
    <property type="molecule type" value="Genomic_DNA"/>
</dbReference>
<proteinExistence type="predicted"/>
<dbReference type="STRING" id="880072.Desac_2178"/>
<evidence type="ECO:0008006" key="4">
    <source>
        <dbReference type="Google" id="ProtNLM"/>
    </source>
</evidence>
<dbReference type="PANTHER" id="PTHR39337:SF1">
    <property type="entry name" value="BLR5642 PROTEIN"/>
    <property type="match status" value="1"/>
</dbReference>
<keyword evidence="3" id="KW-1185">Reference proteome</keyword>
<dbReference type="eggNOG" id="COG5483">
    <property type="taxonomic scope" value="Bacteria"/>
</dbReference>
<dbReference type="Proteomes" id="UP000000483">
    <property type="component" value="Chromosome"/>
</dbReference>
<dbReference type="HOGENOM" id="CLU_077467_1_0_7"/>
<accession>F2NDE1</accession>
<dbReference type="KEGG" id="dao:Desac_2178"/>
<dbReference type="Pfam" id="PF04343">
    <property type="entry name" value="DUF488"/>
    <property type="match status" value="1"/>
</dbReference>
<evidence type="ECO:0000313" key="2">
    <source>
        <dbReference type="EMBL" id="AEB10007.1"/>
    </source>
</evidence>
<evidence type="ECO:0000256" key="1">
    <source>
        <dbReference type="SAM" id="MobiDB-lite"/>
    </source>
</evidence>
<dbReference type="OrthoDB" id="9789109at2"/>
<feature type="region of interest" description="Disordered" evidence="1">
    <location>
        <begin position="184"/>
        <end position="203"/>
    </location>
</feature>
<evidence type="ECO:0000313" key="3">
    <source>
        <dbReference type="Proteomes" id="UP000000483"/>
    </source>
</evidence>
<organism evidence="2 3">
    <name type="scientific">Desulfobacca acetoxidans (strain ATCC 700848 / DSM 11109 / ASRB2)</name>
    <dbReference type="NCBI Taxonomy" id="880072"/>
    <lineage>
        <taxon>Bacteria</taxon>
        <taxon>Pseudomonadati</taxon>
        <taxon>Thermodesulfobacteriota</taxon>
        <taxon>Desulfobaccia</taxon>
        <taxon>Desulfobaccales</taxon>
        <taxon>Desulfobaccaceae</taxon>
        <taxon>Desulfobacca</taxon>
    </lineage>
</organism>
<reference evidence="3" key="2">
    <citation type="submission" date="2011-03" db="EMBL/GenBank/DDBJ databases">
        <title>The complete genome of Desulfobacca acetoxidans DSM 11109.</title>
        <authorList>
            <consortium name="US DOE Joint Genome Institute (JGI-PGF)"/>
            <person name="Lucas S."/>
            <person name="Copeland A."/>
            <person name="Lapidus A."/>
            <person name="Bruce D."/>
            <person name="Goodwin L."/>
            <person name="Pitluck S."/>
            <person name="Peters L."/>
            <person name="Kyrpides N."/>
            <person name="Mavromatis K."/>
            <person name="Ivanova N."/>
            <person name="Ovchinnikova G."/>
            <person name="Teshima H."/>
            <person name="Detter J.C."/>
            <person name="Han C."/>
            <person name="Land M."/>
            <person name="Hauser L."/>
            <person name="Markowitz V."/>
            <person name="Cheng J.-F."/>
            <person name="Hugenholtz P."/>
            <person name="Woyke T."/>
            <person name="Wu D."/>
            <person name="Spring S."/>
            <person name="Schueler E."/>
            <person name="Brambilla E."/>
            <person name="Klenk H.-P."/>
            <person name="Eisen J.A."/>
        </authorList>
    </citation>
    <scope>NUCLEOTIDE SEQUENCE [LARGE SCALE GENOMIC DNA]</scope>
    <source>
        <strain evidence="3">ATCC 700848 / DSM 11109 / ASRB2</strain>
    </source>
</reference>
<reference evidence="2 3" key="1">
    <citation type="journal article" date="2011" name="Stand. Genomic Sci.">
        <title>Complete genome sequence of the acetate-degrading sulfate reducer Desulfobacca acetoxidans type strain (ASRB2).</title>
        <authorList>
            <person name="Goker M."/>
            <person name="Teshima H."/>
            <person name="Lapidus A."/>
            <person name="Nolan M."/>
            <person name="Lucas S."/>
            <person name="Hammon N."/>
            <person name="Deshpande S."/>
            <person name="Cheng J.F."/>
            <person name="Tapia R."/>
            <person name="Han C."/>
            <person name="Goodwin L."/>
            <person name="Pitluck S."/>
            <person name="Huntemann M."/>
            <person name="Liolios K."/>
            <person name="Ivanova N."/>
            <person name="Pagani I."/>
            <person name="Mavromatis K."/>
            <person name="Ovchinikova G."/>
            <person name="Pati A."/>
            <person name="Chen A."/>
            <person name="Palaniappan K."/>
            <person name="Land M."/>
            <person name="Hauser L."/>
            <person name="Brambilla E.M."/>
            <person name="Rohde M."/>
            <person name="Spring S."/>
            <person name="Detter J.C."/>
            <person name="Woyke T."/>
            <person name="Bristow J."/>
            <person name="Eisen J.A."/>
            <person name="Markowitz V."/>
            <person name="Hugenholtz P."/>
            <person name="Kyrpides N.C."/>
            <person name="Klenk H.P."/>
        </authorList>
    </citation>
    <scope>NUCLEOTIDE SEQUENCE [LARGE SCALE GENOMIC DNA]</scope>
    <source>
        <strain evidence="3">ATCC 700848 / DSM 11109 / ASRB2</strain>
    </source>
</reference>
<dbReference type="AlphaFoldDB" id="F2NDE1"/>